<dbReference type="RefSeq" id="WP_284236389.1">
    <property type="nucleotide sequence ID" value="NZ_BSSQ01000001.1"/>
</dbReference>
<organism evidence="4 5">
    <name type="scientific">Paenibacillus glycanilyticus</name>
    <dbReference type="NCBI Taxonomy" id="126569"/>
    <lineage>
        <taxon>Bacteria</taxon>
        <taxon>Bacillati</taxon>
        <taxon>Bacillota</taxon>
        <taxon>Bacilli</taxon>
        <taxon>Bacillales</taxon>
        <taxon>Paenibacillaceae</taxon>
        <taxon>Paenibacillus</taxon>
    </lineage>
</organism>
<reference evidence="4 5" key="1">
    <citation type="submission" date="2023-03" db="EMBL/GenBank/DDBJ databases">
        <title>Draft genome sequence of the bacteria which degrade cell wall of Tricholomamatutake.</title>
        <authorList>
            <person name="Konishi Y."/>
            <person name="Fukuta Y."/>
            <person name="Shirasaka N."/>
        </authorList>
    </citation>
    <scope>NUCLEOTIDE SEQUENCE [LARGE SCALE GENOMIC DNA]</scope>
    <source>
        <strain evidence="5">mu1</strain>
    </source>
</reference>
<dbReference type="PANTHER" id="PTHR31987:SF1">
    <property type="entry name" value="GLUTAMINASE A"/>
    <property type="match status" value="1"/>
</dbReference>
<dbReference type="Pfam" id="PF16334">
    <property type="entry name" value="DUF4964"/>
    <property type="match status" value="1"/>
</dbReference>
<name>A0ABQ6G431_9BACL</name>
<protein>
    <recommendedName>
        <fullName evidence="6">Glutaminase</fullName>
    </recommendedName>
</protein>
<feature type="domain" description="Glutaminase A central" evidence="2">
    <location>
        <begin position="317"/>
        <end position="658"/>
    </location>
</feature>
<dbReference type="InterPro" id="IPR052743">
    <property type="entry name" value="Glutaminase_GtaA"/>
</dbReference>
<evidence type="ECO:0008006" key="6">
    <source>
        <dbReference type="Google" id="ProtNLM"/>
    </source>
</evidence>
<feature type="domain" description="Glutaminase A N-terminal" evidence="3">
    <location>
        <begin position="84"/>
        <end position="310"/>
    </location>
</feature>
<dbReference type="Pfam" id="PF17168">
    <property type="entry name" value="DUF5127"/>
    <property type="match status" value="1"/>
</dbReference>
<gene>
    <name evidence="4" type="ORF">MU1_00630</name>
</gene>
<dbReference type="InterPro" id="IPR033433">
    <property type="entry name" value="GtaA_N"/>
</dbReference>
<dbReference type="Pfam" id="PF16335">
    <property type="entry name" value="GtaA_6_Hairpin"/>
    <property type="match status" value="1"/>
</dbReference>
<sequence>MSAIRPPAVPLVTIDPYFSVWSQADRLTDDYTRHWTGQRHAMTGLIRIDGMILRFAGKVEANAERYYTEPQAMEQKSVSVSPLSTVYTFQSAGVELTVRFTSPLLLNDLDVLSRPASYVAFEVRSIDGEEHDVQIYFDVTGEWCVDSSKQAVISKKQEDGELITMQIAHEKQEPVNRSGDDHRIDWGYFYLNAKKSDEVTGYIAPAHIRHRFVRNEKLAESPAETEAQVVADVQPVMALVYNIGGVGAVTEKRLAVLAYDDVIAVEYFGDKLEAYWKRNGQSTQEMIAAAFSEYESLLERCAAFDKQIIAEGQQAGGSRYADLLALSYRQAIAAHKLVLDTDGEILFLSKECYSNGCMATVDVSYPSVPLFLLYAPELVEGMIRPIVKYAKTDKWTFEFAPHDIGQYPIGNGQVYGENDRDGQMPVEECGNMLAMAASCALAGGNRNYLFSHMDIFGEWADYLTEFGLDPENQLCTDDFAGHLARNANLSVKAVMGVASYSILKQLQGDNETAARYMAKAQEMAEQWEVLAADGDHTKLAFGSEGTWSLKYNLIWDVLFGTDLFSKEMINKEISWYKKMKNDYGTPLDNRATYTKNDWLVWSAALSDNQNDFEELVSPIWDMLNDSVDRVPFSDWTDTLTTRQLNFQHRSVVGGIFMKVLKDKGIMNAFQTVSSVNGGK</sequence>
<dbReference type="EMBL" id="BSSQ01000001">
    <property type="protein sequence ID" value="GLX65719.1"/>
    <property type="molecule type" value="Genomic_DNA"/>
</dbReference>
<feature type="domain" description="DUF4964" evidence="1">
    <location>
        <begin position="2"/>
        <end position="62"/>
    </location>
</feature>
<evidence type="ECO:0000313" key="5">
    <source>
        <dbReference type="Proteomes" id="UP001157114"/>
    </source>
</evidence>
<evidence type="ECO:0000259" key="3">
    <source>
        <dbReference type="Pfam" id="PF17168"/>
    </source>
</evidence>
<comment type="caution">
    <text evidence="4">The sequence shown here is derived from an EMBL/GenBank/DDBJ whole genome shotgun (WGS) entry which is preliminary data.</text>
</comment>
<keyword evidence="5" id="KW-1185">Reference proteome</keyword>
<dbReference type="InterPro" id="IPR032515">
    <property type="entry name" value="DUF4964"/>
</dbReference>
<evidence type="ECO:0000313" key="4">
    <source>
        <dbReference type="EMBL" id="GLX65719.1"/>
    </source>
</evidence>
<dbReference type="Proteomes" id="UP001157114">
    <property type="component" value="Unassembled WGS sequence"/>
</dbReference>
<dbReference type="PANTHER" id="PTHR31987">
    <property type="entry name" value="GLUTAMINASE A-RELATED"/>
    <property type="match status" value="1"/>
</dbReference>
<evidence type="ECO:0000259" key="2">
    <source>
        <dbReference type="Pfam" id="PF16335"/>
    </source>
</evidence>
<dbReference type="InterPro" id="IPR032514">
    <property type="entry name" value="GtaA_central"/>
</dbReference>
<accession>A0ABQ6G431</accession>
<evidence type="ECO:0000259" key="1">
    <source>
        <dbReference type="Pfam" id="PF16334"/>
    </source>
</evidence>
<proteinExistence type="predicted"/>